<evidence type="ECO:0000256" key="3">
    <source>
        <dbReference type="ARBA" id="ARBA00023130"/>
    </source>
</evidence>
<feature type="signal peptide" evidence="7">
    <location>
        <begin position="1"/>
        <end position="22"/>
    </location>
</feature>
<dbReference type="SUPFAM" id="SSF48726">
    <property type="entry name" value="Immunoglobulin"/>
    <property type="match status" value="1"/>
</dbReference>
<evidence type="ECO:0000256" key="7">
    <source>
        <dbReference type="SAM" id="SignalP"/>
    </source>
</evidence>
<evidence type="ECO:0000313" key="9">
    <source>
        <dbReference type="Ensembl" id="ENSSVLP00005004702.1"/>
    </source>
</evidence>
<keyword evidence="6" id="KW-1279">T cell receptor</keyword>
<feature type="domain" description="Ig-like" evidence="8">
    <location>
        <begin position="24"/>
        <end position="112"/>
    </location>
</feature>
<evidence type="ECO:0000259" key="8">
    <source>
        <dbReference type="PROSITE" id="PS50835"/>
    </source>
</evidence>
<keyword evidence="1 7" id="KW-0732">Signal</keyword>
<dbReference type="Ensembl" id="ENSSVLT00005005182.1">
    <property type="protein sequence ID" value="ENSSVLP00005004702.1"/>
    <property type="gene ID" value="ENSSVLG00005003757.1"/>
</dbReference>
<dbReference type="GeneTree" id="ENSGT00940000160183"/>
<keyword evidence="2" id="KW-0391">Immunity</keyword>
<sequence>RMEKWAQTSLVIFWLQLSWVSSDDKVEQSPPSLVVPEGESAALNCSYEVTNFRSLQWYKQEENAPTLLFILVSSGIEKKLGRLSGTLNKKHSTLHITATQPGDEATYLCAVEAQCSLGTCSLYSNAAAEALQL</sequence>
<feature type="chain" id="PRO_5034134591" evidence="7">
    <location>
        <begin position="23"/>
        <end position="133"/>
    </location>
</feature>
<dbReference type="AlphaFoldDB" id="A0A8D2CLM5"/>
<reference evidence="9" key="1">
    <citation type="submission" date="2025-08" db="UniProtKB">
        <authorList>
            <consortium name="Ensembl"/>
        </authorList>
    </citation>
    <scope>IDENTIFICATION</scope>
</reference>
<dbReference type="GO" id="GO:0042101">
    <property type="term" value="C:T cell receptor complex"/>
    <property type="evidence" value="ECO:0007669"/>
    <property type="project" value="UniProtKB-KW"/>
</dbReference>
<dbReference type="InterPro" id="IPR013783">
    <property type="entry name" value="Ig-like_fold"/>
</dbReference>
<evidence type="ECO:0000256" key="5">
    <source>
        <dbReference type="ARBA" id="ARBA00023319"/>
    </source>
</evidence>
<dbReference type="InterPro" id="IPR013106">
    <property type="entry name" value="Ig_V-set"/>
</dbReference>
<dbReference type="InterPro" id="IPR003599">
    <property type="entry name" value="Ig_sub"/>
</dbReference>
<dbReference type="PANTHER" id="PTHR19343">
    <property type="entry name" value="T CELL RECEPTOR ALPHA VARIABLE 1-2"/>
    <property type="match status" value="1"/>
</dbReference>
<dbReference type="SMART" id="SM00406">
    <property type="entry name" value="IGv"/>
    <property type="match status" value="1"/>
</dbReference>
<reference evidence="9" key="2">
    <citation type="submission" date="2025-09" db="UniProtKB">
        <authorList>
            <consortium name="Ensembl"/>
        </authorList>
    </citation>
    <scope>IDENTIFICATION</scope>
</reference>
<keyword evidence="10" id="KW-1185">Reference proteome</keyword>
<dbReference type="GO" id="GO:0042605">
    <property type="term" value="F:peptide antigen binding"/>
    <property type="evidence" value="ECO:0007669"/>
    <property type="project" value="TreeGrafter"/>
</dbReference>
<evidence type="ECO:0000313" key="10">
    <source>
        <dbReference type="Proteomes" id="UP000694564"/>
    </source>
</evidence>
<keyword evidence="5" id="KW-0393">Immunoglobulin domain</keyword>
<dbReference type="OrthoDB" id="8947657at2759"/>
<organism evidence="9 10">
    <name type="scientific">Sciurus vulgaris</name>
    <name type="common">Eurasian red squirrel</name>
    <dbReference type="NCBI Taxonomy" id="55149"/>
    <lineage>
        <taxon>Eukaryota</taxon>
        <taxon>Metazoa</taxon>
        <taxon>Chordata</taxon>
        <taxon>Craniata</taxon>
        <taxon>Vertebrata</taxon>
        <taxon>Euteleostomi</taxon>
        <taxon>Mammalia</taxon>
        <taxon>Eutheria</taxon>
        <taxon>Euarchontoglires</taxon>
        <taxon>Glires</taxon>
        <taxon>Rodentia</taxon>
        <taxon>Sciuromorpha</taxon>
        <taxon>Sciuridae</taxon>
        <taxon>Sciurinae</taxon>
        <taxon>Sciurini</taxon>
        <taxon>Sciurus</taxon>
    </lineage>
</organism>
<dbReference type="GO" id="GO:0002250">
    <property type="term" value="P:adaptive immune response"/>
    <property type="evidence" value="ECO:0007669"/>
    <property type="project" value="UniProtKB-KW"/>
</dbReference>
<evidence type="ECO:0000256" key="4">
    <source>
        <dbReference type="ARBA" id="ARBA00023170"/>
    </source>
</evidence>
<keyword evidence="3" id="KW-1064">Adaptive immunity</keyword>
<dbReference type="Proteomes" id="UP000694564">
    <property type="component" value="Chromosome 2"/>
</dbReference>
<evidence type="ECO:0000256" key="1">
    <source>
        <dbReference type="ARBA" id="ARBA00022729"/>
    </source>
</evidence>
<dbReference type="InterPro" id="IPR007110">
    <property type="entry name" value="Ig-like_dom"/>
</dbReference>
<evidence type="ECO:0000256" key="2">
    <source>
        <dbReference type="ARBA" id="ARBA00022859"/>
    </source>
</evidence>
<dbReference type="InterPro" id="IPR036179">
    <property type="entry name" value="Ig-like_dom_sf"/>
</dbReference>
<dbReference type="PANTHER" id="PTHR19343:SF13">
    <property type="entry name" value="T CELL RECEPTOR ALPHA VARIABLE 21"/>
    <property type="match status" value="1"/>
</dbReference>
<accession>A0A8D2CLM5</accession>
<dbReference type="InterPro" id="IPR051006">
    <property type="entry name" value="TCR_variable_domain"/>
</dbReference>
<dbReference type="SMART" id="SM00409">
    <property type="entry name" value="IG"/>
    <property type="match status" value="1"/>
</dbReference>
<proteinExistence type="predicted"/>
<keyword evidence="4" id="KW-0675">Receptor</keyword>
<dbReference type="PROSITE" id="PS50835">
    <property type="entry name" value="IG_LIKE"/>
    <property type="match status" value="1"/>
</dbReference>
<dbReference type="Pfam" id="PF07686">
    <property type="entry name" value="V-set"/>
    <property type="match status" value="1"/>
</dbReference>
<protein>
    <submittedName>
        <fullName evidence="9">T cell receptor alpha variable 36/delta variable 7</fullName>
    </submittedName>
</protein>
<name>A0A8D2CLM5_SCIVU</name>
<gene>
    <name evidence="9" type="primary">TRAV36DV7</name>
</gene>
<evidence type="ECO:0000256" key="6">
    <source>
        <dbReference type="ARBA" id="ARBA00043266"/>
    </source>
</evidence>
<dbReference type="Gene3D" id="2.60.40.10">
    <property type="entry name" value="Immunoglobulins"/>
    <property type="match status" value="1"/>
</dbReference>